<name>A0A1V6T594_9EURO</name>
<reference evidence="8" key="1">
    <citation type="journal article" date="2017" name="Nat. Microbiol.">
        <title>Global analysis of biosynthetic gene clusters reveals vast potential of secondary metabolite production in Penicillium species.</title>
        <authorList>
            <person name="Nielsen J.C."/>
            <person name="Grijseels S."/>
            <person name="Prigent S."/>
            <person name="Ji B."/>
            <person name="Dainat J."/>
            <person name="Nielsen K.F."/>
            <person name="Frisvad J.C."/>
            <person name="Workman M."/>
            <person name="Nielsen J."/>
        </authorList>
    </citation>
    <scope>NUCLEOTIDE SEQUENCE [LARGE SCALE GENOMIC DNA]</scope>
    <source>
        <strain evidence="8">IBT 24891</strain>
    </source>
</reference>
<feature type="compositionally biased region" description="Basic and acidic residues" evidence="5">
    <location>
        <begin position="981"/>
        <end position="990"/>
    </location>
</feature>
<dbReference type="GO" id="GO:0006606">
    <property type="term" value="P:protein import into nucleus"/>
    <property type="evidence" value="ECO:0007669"/>
    <property type="project" value="TreeGrafter"/>
</dbReference>
<dbReference type="InterPro" id="IPR011989">
    <property type="entry name" value="ARM-like"/>
</dbReference>
<dbReference type="PANTHER" id="PTHR10997">
    <property type="entry name" value="IMPORTIN-7, 8, 11"/>
    <property type="match status" value="1"/>
</dbReference>
<dbReference type="InterPro" id="IPR001494">
    <property type="entry name" value="Importin-beta_N"/>
</dbReference>
<comment type="subcellular location">
    <subcellularLocation>
        <location evidence="1">Nucleus</location>
    </subcellularLocation>
</comment>
<evidence type="ECO:0000256" key="2">
    <source>
        <dbReference type="ARBA" id="ARBA00007991"/>
    </source>
</evidence>
<comment type="similarity">
    <text evidence="2">Belongs to the importin beta family.</text>
</comment>
<dbReference type="SUPFAM" id="SSF48371">
    <property type="entry name" value="ARM repeat"/>
    <property type="match status" value="1"/>
</dbReference>
<dbReference type="STRING" id="303698.A0A1V6T594"/>
<evidence type="ECO:0000256" key="4">
    <source>
        <dbReference type="ARBA" id="ARBA00023242"/>
    </source>
</evidence>
<dbReference type="Pfam" id="PF03810">
    <property type="entry name" value="IBN_N"/>
    <property type="match status" value="1"/>
</dbReference>
<sequence>MVTIEVSGETNPLSLQNVVNSLVLAASSDPQQVQTGTKQLQNWERLPTYHAFLQDVFLDQSAPHEVRYLSIIQLKNGIDKYWRRTAANAIVPEEKQQIKTRALDAGIVEPSRLLALQNALMIAKIMRYEFPQDWPDAMTAILNSLRNGSQAGTNPFQLPRTLLILLQVIKELSTARIQRTRTQLASITPEIFQVVGKIYMDQVTQWVASLQHGGMDETSLLEITEQSLISLKVLRRLMISGFEHPGRDQDVQQFWELTNEHLFKFLAFVDQPGQLPESVHTMVEKHVLQLSKLHIEMAKNKPASFALFPNSISLVDAYWQFVVKLSPNYVNLGSDSEADGQSLPEKIALRALLLIRACSKMAFNPAQTFKYQTPEDKAERKESVEKIKSQLFKQEFVVNVMELIVTNLFRLRNIDFQEWEEDPESWEKREVDADAWEYSIHSCSEKLFLDLVTHFKDWLIGPLLNVFQSFATTENKNVMLKESLYSAIGLAAASLEQHLDINAFLQNTMIPEVQIQEQEYRLLRRRIALVLGQWVPIKFAHMNMNSVYQIFQHLLNKNDPLNDLVVRITAGRQLCNVLDTFDFSVETFLPFSQPILASLMTLLQEVESAETKMALLESVRVIVVKLEQHVTILSDNILSPLPQEWEKSGEEHLLKQAILTLLTSLIHSMNQDSVRYHPLILPLIQSSIDTGSETYLYLMDEALELWAAVMMQAPSPASPEVLSLFPSLFPILADGTESVPKALEILESYILLSPQTVLSDDVRSKLLYCLQDLLEPFTKQRSGVIPRLVERLIRGVEAVDGGSEAAYNAIAQSLVETNMLQSLLKGLYSAHEASQTTGPNRKRSDVDGKVETEYFSAIARLALANPVTFASAATAATYQSEEELFTWLLTEWFFHYDNIASASQKKLHVLALTQLLALKGPGSAPPTFILKFLQDYLTVWNALVVELAEGGTDENADYLVFWNATAGSETAQPEHSGVENAEDRRGREWNDSDATHRIPIRDFVRHRLQEVIASCGGAERFQEEWLVNVDSHVVSAFGGLGLI</sequence>
<evidence type="ECO:0000313" key="7">
    <source>
        <dbReference type="EMBL" id="OQE21100.1"/>
    </source>
</evidence>
<feature type="domain" description="Importin N-terminal" evidence="6">
    <location>
        <begin position="36"/>
        <end position="108"/>
    </location>
</feature>
<evidence type="ECO:0000259" key="6">
    <source>
        <dbReference type="PROSITE" id="PS50166"/>
    </source>
</evidence>
<dbReference type="GO" id="GO:0005829">
    <property type="term" value="C:cytosol"/>
    <property type="evidence" value="ECO:0007669"/>
    <property type="project" value="TreeGrafter"/>
</dbReference>
<dbReference type="Pfam" id="PF25758">
    <property type="entry name" value="TPR_IPO11"/>
    <property type="match status" value="1"/>
</dbReference>
<dbReference type="InterPro" id="IPR058669">
    <property type="entry name" value="TPR_IPO7/11-like"/>
</dbReference>
<accession>A0A1V6T594</accession>
<evidence type="ECO:0000313" key="8">
    <source>
        <dbReference type="Proteomes" id="UP000191285"/>
    </source>
</evidence>
<proteinExistence type="inferred from homology"/>
<gene>
    <name evidence="7" type="ORF">PENSTE_c012G07961</name>
</gene>
<dbReference type="PANTHER" id="PTHR10997:SF7">
    <property type="entry name" value="IMPORTIN-11"/>
    <property type="match status" value="1"/>
</dbReference>
<dbReference type="InterPro" id="IPR016024">
    <property type="entry name" value="ARM-type_fold"/>
</dbReference>
<feature type="region of interest" description="Disordered" evidence="5">
    <location>
        <begin position="970"/>
        <end position="990"/>
    </location>
</feature>
<dbReference type="OrthoDB" id="361693at2759"/>
<evidence type="ECO:0000256" key="1">
    <source>
        <dbReference type="ARBA" id="ARBA00004123"/>
    </source>
</evidence>
<keyword evidence="3" id="KW-0813">Transport</keyword>
<dbReference type="EMBL" id="MLKD01000012">
    <property type="protein sequence ID" value="OQE21100.1"/>
    <property type="molecule type" value="Genomic_DNA"/>
</dbReference>
<organism evidence="7 8">
    <name type="scientific">Penicillium steckii</name>
    <dbReference type="NCBI Taxonomy" id="303698"/>
    <lineage>
        <taxon>Eukaryota</taxon>
        <taxon>Fungi</taxon>
        <taxon>Dikarya</taxon>
        <taxon>Ascomycota</taxon>
        <taxon>Pezizomycotina</taxon>
        <taxon>Eurotiomycetes</taxon>
        <taxon>Eurotiomycetidae</taxon>
        <taxon>Eurotiales</taxon>
        <taxon>Aspergillaceae</taxon>
        <taxon>Penicillium</taxon>
    </lineage>
</organism>
<dbReference type="Gene3D" id="1.25.10.10">
    <property type="entry name" value="Leucine-rich Repeat Variant"/>
    <property type="match status" value="1"/>
</dbReference>
<keyword evidence="8" id="KW-1185">Reference proteome</keyword>
<dbReference type="GO" id="GO:0005635">
    <property type="term" value="C:nuclear envelope"/>
    <property type="evidence" value="ECO:0007669"/>
    <property type="project" value="TreeGrafter"/>
</dbReference>
<dbReference type="Proteomes" id="UP000191285">
    <property type="component" value="Unassembled WGS sequence"/>
</dbReference>
<dbReference type="PROSITE" id="PS50166">
    <property type="entry name" value="IMPORTIN_B_NT"/>
    <property type="match status" value="1"/>
</dbReference>
<dbReference type="FunFam" id="1.25.10.10:FF:000362">
    <property type="entry name" value="Importin 11, putative"/>
    <property type="match status" value="1"/>
</dbReference>
<protein>
    <recommendedName>
        <fullName evidence="6">Importin N-terminal domain-containing protein</fullName>
    </recommendedName>
</protein>
<dbReference type="AlphaFoldDB" id="A0A1V6T594"/>
<evidence type="ECO:0000256" key="5">
    <source>
        <dbReference type="SAM" id="MobiDB-lite"/>
    </source>
</evidence>
<comment type="caution">
    <text evidence="7">The sequence shown here is derived from an EMBL/GenBank/DDBJ whole genome shotgun (WGS) entry which is preliminary data.</text>
</comment>
<keyword evidence="4" id="KW-0539">Nucleus</keyword>
<dbReference type="SMART" id="SM00913">
    <property type="entry name" value="IBN_N"/>
    <property type="match status" value="1"/>
</dbReference>
<evidence type="ECO:0000256" key="3">
    <source>
        <dbReference type="ARBA" id="ARBA00022448"/>
    </source>
</evidence>
<dbReference type="GO" id="GO:0031267">
    <property type="term" value="F:small GTPase binding"/>
    <property type="evidence" value="ECO:0007669"/>
    <property type="project" value="InterPro"/>
</dbReference>